<dbReference type="Proteomes" id="UP000242474">
    <property type="component" value="Unassembled WGS sequence"/>
</dbReference>
<organism evidence="6 7">
    <name type="scientific">Coemansia reversa (strain ATCC 12441 / NRRL 1564)</name>
    <dbReference type="NCBI Taxonomy" id="763665"/>
    <lineage>
        <taxon>Eukaryota</taxon>
        <taxon>Fungi</taxon>
        <taxon>Fungi incertae sedis</taxon>
        <taxon>Zoopagomycota</taxon>
        <taxon>Kickxellomycotina</taxon>
        <taxon>Kickxellomycetes</taxon>
        <taxon>Kickxellales</taxon>
        <taxon>Kickxellaceae</taxon>
        <taxon>Coemansia</taxon>
    </lineage>
</organism>
<evidence type="ECO:0000259" key="5">
    <source>
        <dbReference type="Pfam" id="PF07992"/>
    </source>
</evidence>
<reference evidence="6 7" key="1">
    <citation type="journal article" date="2015" name="Genome Biol. Evol.">
        <title>Phylogenomic analyses indicate that early fungi evolved digesting cell walls of algal ancestors of land plants.</title>
        <authorList>
            <person name="Chang Y."/>
            <person name="Wang S."/>
            <person name="Sekimoto S."/>
            <person name="Aerts A.L."/>
            <person name="Choi C."/>
            <person name="Clum A."/>
            <person name="LaButti K.M."/>
            <person name="Lindquist E.A."/>
            <person name="Yee Ngan C."/>
            <person name="Ohm R.A."/>
            <person name="Salamov A.A."/>
            <person name="Grigoriev I.V."/>
            <person name="Spatafora J.W."/>
            <person name="Berbee M.L."/>
        </authorList>
    </citation>
    <scope>NUCLEOTIDE SEQUENCE [LARGE SCALE GENOMIC DNA]</scope>
    <source>
        <strain evidence="6 7">NRRL 1564</strain>
    </source>
</reference>
<dbReference type="GO" id="GO:0004174">
    <property type="term" value="F:electron-transferring-flavoprotein dehydrogenase activity"/>
    <property type="evidence" value="ECO:0007669"/>
    <property type="project" value="TreeGrafter"/>
</dbReference>
<accession>A0A2G5BGC4</accession>
<keyword evidence="3" id="KW-0274">FAD</keyword>
<keyword evidence="4" id="KW-0560">Oxidoreductase</keyword>
<dbReference type="EMBL" id="KZ303491">
    <property type="protein sequence ID" value="PIA18060.1"/>
    <property type="molecule type" value="Genomic_DNA"/>
</dbReference>
<name>A0A2G5BGC4_COERN</name>
<dbReference type="SUPFAM" id="SSF51905">
    <property type="entry name" value="FAD/NAD(P)-binding domain"/>
    <property type="match status" value="2"/>
</dbReference>
<dbReference type="OrthoDB" id="202203at2759"/>
<dbReference type="PANTHER" id="PTHR43735">
    <property type="entry name" value="APOPTOSIS-INDUCING FACTOR 1"/>
    <property type="match status" value="1"/>
</dbReference>
<evidence type="ECO:0000313" key="6">
    <source>
        <dbReference type="EMBL" id="PIA18060.1"/>
    </source>
</evidence>
<evidence type="ECO:0000256" key="3">
    <source>
        <dbReference type="ARBA" id="ARBA00022827"/>
    </source>
</evidence>
<dbReference type="PRINTS" id="PR00368">
    <property type="entry name" value="FADPNR"/>
</dbReference>
<dbReference type="PRINTS" id="PR00469">
    <property type="entry name" value="PNDRDTASEII"/>
</dbReference>
<keyword evidence="7" id="KW-1185">Reference proteome</keyword>
<comment type="similarity">
    <text evidence="1">Belongs to the FAD-dependent oxidoreductase family.</text>
</comment>
<dbReference type="AlphaFoldDB" id="A0A2G5BGC4"/>
<evidence type="ECO:0000256" key="2">
    <source>
        <dbReference type="ARBA" id="ARBA00022630"/>
    </source>
</evidence>
<dbReference type="Gene3D" id="3.50.50.100">
    <property type="match status" value="1"/>
</dbReference>
<evidence type="ECO:0000313" key="7">
    <source>
        <dbReference type="Proteomes" id="UP000242474"/>
    </source>
</evidence>
<feature type="domain" description="FAD/NAD(P)-binding" evidence="5">
    <location>
        <begin position="113"/>
        <end position="317"/>
    </location>
</feature>
<protein>
    <submittedName>
        <fullName evidence="6">FAD/NAD(P)-binding domain-containing protein</fullName>
    </submittedName>
</protein>
<dbReference type="PANTHER" id="PTHR43735:SF3">
    <property type="entry name" value="FERROPTOSIS SUPPRESSOR PROTEIN 1"/>
    <property type="match status" value="1"/>
</dbReference>
<dbReference type="GO" id="GO:0050660">
    <property type="term" value="F:flavin adenine dinucleotide binding"/>
    <property type="evidence" value="ECO:0007669"/>
    <property type="project" value="TreeGrafter"/>
</dbReference>
<evidence type="ECO:0000256" key="1">
    <source>
        <dbReference type="ARBA" id="ARBA00006442"/>
    </source>
</evidence>
<dbReference type="InterPro" id="IPR023753">
    <property type="entry name" value="FAD/NAD-binding_dom"/>
</dbReference>
<keyword evidence="2" id="KW-0285">Flavoprotein</keyword>
<evidence type="ECO:0000256" key="4">
    <source>
        <dbReference type="ARBA" id="ARBA00023002"/>
    </source>
</evidence>
<dbReference type="GO" id="GO:0005737">
    <property type="term" value="C:cytoplasm"/>
    <property type="evidence" value="ECO:0007669"/>
    <property type="project" value="TreeGrafter"/>
</dbReference>
<proteinExistence type="inferred from homology"/>
<gene>
    <name evidence="6" type="ORF">COEREDRAFT_96225</name>
</gene>
<dbReference type="STRING" id="763665.A0A2G5BGC4"/>
<dbReference type="Pfam" id="PF07992">
    <property type="entry name" value="Pyr_redox_2"/>
    <property type="match status" value="1"/>
</dbReference>
<dbReference type="InterPro" id="IPR036188">
    <property type="entry name" value="FAD/NAD-bd_sf"/>
</dbReference>
<sequence>MPPTGNPIRIAVAGGNYGGLGTIKNLYLNLLATNPDYDGTKQAPPNPNVNITLIDRRDGFVHYMGMTRGITNPQYGSQLWVPYTDMPWLQHPSIAIRKNIISRITPAHIEFADSSERLEFDYLVLAMGLSRNAPIGVAASTEREYLDSISRYHKLIQDSKSIAVVGGGAVGTEMAADLKSDYPEKDVVLIHSHQLPVQGPFMNEFRHEVVKVLDKLGIRTIFGERVIDETAVKDDFSLEHVKHSAILPELIDSVKRKATLITSSGNKVEADLIFSSNGIRVNKSMQIDDPNYPHIFAVGDISNHAVVKYAKTAIRNGSVAGTNIVKLINSNGKSVKLDEMSNRGGRGRRGRGERIISTGVTTGTTEYSQIKLELGEQYCVIQSEDGVVPSDFASSMSSPDIKISRAKQNLAVGSYPKFGR</sequence>